<feature type="domain" description="DUF8017" evidence="2">
    <location>
        <begin position="74"/>
        <end position="264"/>
    </location>
</feature>
<feature type="region of interest" description="Disordered" evidence="1">
    <location>
        <begin position="34"/>
        <end position="72"/>
    </location>
</feature>
<dbReference type="HOGENOM" id="CLU_070075_0_0_11"/>
<dbReference type="EMBL" id="CP009922">
    <property type="protein sequence ID" value="AKG43079.1"/>
    <property type="molecule type" value="Genomic_DNA"/>
</dbReference>
<proteinExistence type="predicted"/>
<reference evidence="3" key="1">
    <citation type="submission" date="2019-08" db="EMBL/GenBank/DDBJ databases">
        <title>Complete genome sequence of a mangrove-derived Streptomyces xiamenensis.</title>
        <authorList>
            <person name="Xu J."/>
        </authorList>
    </citation>
    <scope>NUCLEOTIDE SEQUENCE</scope>
    <source>
        <strain evidence="3">318</strain>
    </source>
</reference>
<accession>A0A0F7FSL9</accession>
<dbReference type="InterPro" id="IPR058330">
    <property type="entry name" value="DUF8017"/>
</dbReference>
<evidence type="ECO:0000259" key="2">
    <source>
        <dbReference type="Pfam" id="PF26056"/>
    </source>
</evidence>
<evidence type="ECO:0000256" key="1">
    <source>
        <dbReference type="SAM" id="MobiDB-lite"/>
    </source>
</evidence>
<evidence type="ECO:0000313" key="3">
    <source>
        <dbReference type="EMBL" id="AKG43079.1"/>
    </source>
</evidence>
<dbReference type="KEGG" id="sxi:SXIM_16950"/>
<dbReference type="AlphaFoldDB" id="A0A0F7FSL9"/>
<gene>
    <name evidence="3" type="ORF">SXIM_16950</name>
</gene>
<dbReference type="Proteomes" id="UP000034034">
    <property type="component" value="Chromosome"/>
</dbReference>
<name>A0A0F7FSL9_9ACTN</name>
<dbReference type="Pfam" id="PF26056">
    <property type="entry name" value="DUF8017"/>
    <property type="match status" value="1"/>
</dbReference>
<dbReference type="STRING" id="408015.SXIM_16950"/>
<organism evidence="3 4">
    <name type="scientific">Streptomyces xiamenensis</name>
    <dbReference type="NCBI Taxonomy" id="408015"/>
    <lineage>
        <taxon>Bacteria</taxon>
        <taxon>Bacillati</taxon>
        <taxon>Actinomycetota</taxon>
        <taxon>Actinomycetes</taxon>
        <taxon>Kitasatosporales</taxon>
        <taxon>Streptomycetaceae</taxon>
        <taxon>Streptomyces</taxon>
    </lineage>
</organism>
<sequence length="266" mass="28298">MPPPPGRGRKAALLGVAGVAVAALAVTVGVVLTRDSGEDGDGGAAAAEDEQTPRAPSAQDPRRPVEESEEPLPVVADDWQVVLSDRWHTAFDVPPDWRGPSRDSSFRWETWEPEDPDVPDYAFSLTDVSAVIDTECGKPGHRLVAGTRGAQGATDTADAAEIIAGNLLWANYDQTRTASFNVGEPEPFETEHGITGHIVRATITDVPDGIPERDCPVTDGMSIAVSYLSPNSDLVGWGLVADTGHDGEVDPDVIESVLSSIRHYTR</sequence>
<keyword evidence="4" id="KW-1185">Reference proteome</keyword>
<protein>
    <submittedName>
        <fullName evidence="3">Membrane protein</fullName>
    </submittedName>
</protein>
<dbReference type="PATRIC" id="fig|408015.6.peg.1729"/>
<evidence type="ECO:0000313" key="4">
    <source>
        <dbReference type="Proteomes" id="UP000034034"/>
    </source>
</evidence>